<gene>
    <name evidence="1" type="ORF">V6U78_00570</name>
</gene>
<name>A0ABW8PUE5_9GAMM</name>
<accession>A0ABW8PUE5</accession>
<proteinExistence type="predicted"/>
<dbReference type="Proteomes" id="UP001621714">
    <property type="component" value="Unassembled WGS sequence"/>
</dbReference>
<comment type="caution">
    <text evidence="1">The sequence shown here is derived from an EMBL/GenBank/DDBJ whole genome shotgun (WGS) entry which is preliminary data.</text>
</comment>
<evidence type="ECO:0000313" key="1">
    <source>
        <dbReference type="EMBL" id="MFK7159529.1"/>
    </source>
</evidence>
<protein>
    <submittedName>
        <fullName evidence="1">Uncharacterized protein</fullName>
    </submittedName>
</protein>
<dbReference type="EMBL" id="JBANFI010000001">
    <property type="protein sequence ID" value="MFK7159529.1"/>
    <property type="molecule type" value="Genomic_DNA"/>
</dbReference>
<reference evidence="1 2" key="1">
    <citation type="submission" date="2024-02" db="EMBL/GenBank/DDBJ databases">
        <title>Marinospirillum sp. MEB 164 isolated from Lonar lake sediment.</title>
        <authorList>
            <person name="Joshi A."/>
            <person name="Thite S."/>
        </authorList>
    </citation>
    <scope>NUCLEOTIDE SEQUENCE [LARGE SCALE GENOMIC DNA]</scope>
    <source>
        <strain evidence="1 2">MEB164</strain>
    </source>
</reference>
<dbReference type="RefSeq" id="WP_405336007.1">
    <property type="nucleotide sequence ID" value="NZ_JBANFI010000001.1"/>
</dbReference>
<organism evidence="1 2">
    <name type="scientific">Marinospirillum alkalitolerans</name>
    <dbReference type="NCBI Taxonomy" id="3123374"/>
    <lineage>
        <taxon>Bacteria</taxon>
        <taxon>Pseudomonadati</taxon>
        <taxon>Pseudomonadota</taxon>
        <taxon>Gammaproteobacteria</taxon>
        <taxon>Oceanospirillales</taxon>
        <taxon>Oceanospirillaceae</taxon>
        <taxon>Marinospirillum</taxon>
    </lineage>
</organism>
<sequence>MSLDALAWKVHTQIRLYDAQMSLESALAQWHAVSAVPTCCCQEQQYYVIDRLQLEALAAEQPRAALGDAEWPALPCLDQQEPVARIRESLQRTALLGLTDASGQLAKPA</sequence>
<evidence type="ECO:0000313" key="2">
    <source>
        <dbReference type="Proteomes" id="UP001621714"/>
    </source>
</evidence>
<keyword evidence="2" id="KW-1185">Reference proteome</keyword>